<gene>
    <name evidence="1" type="ORF">GIB67_018592</name>
</gene>
<organism evidence="1 2">
    <name type="scientific">Kingdonia uniflora</name>
    <dbReference type="NCBI Taxonomy" id="39325"/>
    <lineage>
        <taxon>Eukaryota</taxon>
        <taxon>Viridiplantae</taxon>
        <taxon>Streptophyta</taxon>
        <taxon>Embryophyta</taxon>
        <taxon>Tracheophyta</taxon>
        <taxon>Spermatophyta</taxon>
        <taxon>Magnoliopsida</taxon>
        <taxon>Ranunculales</taxon>
        <taxon>Circaeasteraceae</taxon>
        <taxon>Kingdonia</taxon>
    </lineage>
</organism>
<protein>
    <submittedName>
        <fullName evidence="1">Uncharacterized protein</fullName>
    </submittedName>
</protein>
<accession>A0A7J7L8A3</accession>
<dbReference type="PANTHER" id="PTHR31110">
    <property type="entry name" value="PESTICIDAL CRYSTAL CRY8BA PROTEIN"/>
    <property type="match status" value="1"/>
</dbReference>
<dbReference type="PANTHER" id="PTHR31110:SF2">
    <property type="entry name" value="PESTICIDAL CRYSTAL CRY8BA PROTEIN"/>
    <property type="match status" value="1"/>
</dbReference>
<comment type="caution">
    <text evidence="1">The sequence shown here is derived from an EMBL/GenBank/DDBJ whole genome shotgun (WGS) entry which is preliminary data.</text>
</comment>
<evidence type="ECO:0000313" key="2">
    <source>
        <dbReference type="Proteomes" id="UP000541444"/>
    </source>
</evidence>
<dbReference type="EMBL" id="JACGCM010002538">
    <property type="protein sequence ID" value="KAF6138861.1"/>
    <property type="molecule type" value="Genomic_DNA"/>
</dbReference>
<name>A0A7J7L8A3_9MAGN</name>
<sequence>MTSKSCEGVFINTWYITKLIVIGIGAYSWGSVNTINAYRLLGEIRDQIDHVLALVFENYKSLDESSSSGVMDVFRSASGSPAPALGPAVELYTLLHDILSPEAQLKLCSYFQAAVRKRSRRHLAETDEFISISEGTLMDVATVFTAYQKMRSLCLNIRNEVFTDIEVQNHHMLPSFIDLPSISSSIYSVELCTRLRSFLVACHPTSPSPVEELVIATADFQRDLATWKIMPTKGGVDAKELFDSYIILWIQDKCFSLLDSCKLDKVKWSGVRAPHSTTPFVDDMYDRLKDTLNEYEIIMSRWPEYTFVLENAIADVEKAVVEALEKQYADVLSPLKENLFTKKFGLKYVQKLTKRSVDTYTVPQELGVLLNSMRRILDILRPRIEIQFKSWGSCVHGDGNVVPGECLSEITVMLRAKFRNYLQAVVERLAENSKLQNATKLKSIIQDSKETVVESDVRIRMQLLKDQLTKTIDHLHSVFSNHVFVAICRGYWDRMGQDVLSFLENRKENRLWYKGSRVAATVLDETFQSQMQQLLGHALQAKDVEPPRSIMEVRSMLCKDAVNHKDNYYF</sequence>
<dbReference type="Proteomes" id="UP000541444">
    <property type="component" value="Unassembled WGS sequence"/>
</dbReference>
<dbReference type="OrthoDB" id="1896158at2759"/>
<evidence type="ECO:0000313" key="1">
    <source>
        <dbReference type="EMBL" id="KAF6138861.1"/>
    </source>
</evidence>
<proteinExistence type="predicted"/>
<reference evidence="1 2" key="1">
    <citation type="journal article" date="2020" name="IScience">
        <title>Genome Sequencing of the Endangered Kingdonia uniflora (Circaeasteraceae, Ranunculales) Reveals Potential Mechanisms of Evolutionary Specialization.</title>
        <authorList>
            <person name="Sun Y."/>
            <person name="Deng T."/>
            <person name="Zhang A."/>
            <person name="Moore M.J."/>
            <person name="Landis J.B."/>
            <person name="Lin N."/>
            <person name="Zhang H."/>
            <person name="Zhang X."/>
            <person name="Huang J."/>
            <person name="Zhang X."/>
            <person name="Sun H."/>
            <person name="Wang H."/>
        </authorList>
    </citation>
    <scope>NUCLEOTIDE SEQUENCE [LARGE SCALE GENOMIC DNA]</scope>
    <source>
        <strain evidence="1">TB1705</strain>
        <tissue evidence="1">Leaf</tissue>
    </source>
</reference>
<keyword evidence="2" id="KW-1185">Reference proteome</keyword>
<dbReference type="AlphaFoldDB" id="A0A7J7L8A3"/>